<sequence>MFETTPLGIEDRGPQTAAVCRDPAPVVGARPGDDSGTCRHRFVTPRITDGADRRRTSHVVTGVPNRSCTRVGTWQRP</sequence>
<dbReference type="RefSeq" id="WP_256407046.1">
    <property type="nucleotide sequence ID" value="NZ_CP187151.1"/>
</dbReference>
<comment type="caution">
    <text evidence="1">The sequence shown here is derived from an EMBL/GenBank/DDBJ whole genome shotgun (WGS) entry which is preliminary data.</text>
</comment>
<organism evidence="1 2">
    <name type="scientific">Haloplanus ruber</name>
    <dbReference type="NCBI Taxonomy" id="869892"/>
    <lineage>
        <taxon>Archaea</taxon>
        <taxon>Methanobacteriati</taxon>
        <taxon>Methanobacteriota</taxon>
        <taxon>Stenosarchaea group</taxon>
        <taxon>Halobacteria</taxon>
        <taxon>Halobacteriales</taxon>
        <taxon>Haloferacaceae</taxon>
        <taxon>Haloplanus</taxon>
    </lineage>
</organism>
<accession>A0ABD6CSM5</accession>
<dbReference type="EMBL" id="JBHUDL010000003">
    <property type="protein sequence ID" value="MFD1632252.1"/>
    <property type="molecule type" value="Genomic_DNA"/>
</dbReference>
<name>A0ABD6CSM5_9EURY</name>
<reference evidence="1 2" key="1">
    <citation type="journal article" date="2019" name="Int. J. Syst. Evol. Microbiol.">
        <title>The Global Catalogue of Microorganisms (GCM) 10K type strain sequencing project: providing services to taxonomists for standard genome sequencing and annotation.</title>
        <authorList>
            <consortium name="The Broad Institute Genomics Platform"/>
            <consortium name="The Broad Institute Genome Sequencing Center for Infectious Disease"/>
            <person name="Wu L."/>
            <person name="Ma J."/>
        </authorList>
    </citation>
    <scope>NUCLEOTIDE SEQUENCE [LARGE SCALE GENOMIC DNA]</scope>
    <source>
        <strain evidence="1 2">CGMCC 1.10594</strain>
    </source>
</reference>
<evidence type="ECO:0000313" key="2">
    <source>
        <dbReference type="Proteomes" id="UP001597075"/>
    </source>
</evidence>
<dbReference type="AlphaFoldDB" id="A0ABD6CSM5"/>
<evidence type="ECO:0000313" key="1">
    <source>
        <dbReference type="EMBL" id="MFD1632252.1"/>
    </source>
</evidence>
<protein>
    <submittedName>
        <fullName evidence="1">Uncharacterized protein</fullName>
    </submittedName>
</protein>
<gene>
    <name evidence="1" type="ORF">ACFSBJ_00615</name>
</gene>
<proteinExistence type="predicted"/>
<keyword evidence="2" id="KW-1185">Reference proteome</keyword>
<dbReference type="Proteomes" id="UP001597075">
    <property type="component" value="Unassembled WGS sequence"/>
</dbReference>